<reference evidence="1 2" key="1">
    <citation type="submission" date="2018-08" db="EMBL/GenBank/DDBJ databases">
        <title>Meiothermus granaticius genome AF-68 sequencing project.</title>
        <authorList>
            <person name="Da Costa M.S."/>
            <person name="Albuquerque L."/>
            <person name="Raposo P."/>
            <person name="Froufe H.J.C."/>
            <person name="Barroso C.S."/>
            <person name="Egas C."/>
        </authorList>
    </citation>
    <scope>NUCLEOTIDE SEQUENCE [LARGE SCALE GENOMIC DNA]</scope>
    <source>
        <strain evidence="1 2">AF-68</strain>
    </source>
</reference>
<dbReference type="InterPro" id="IPR036388">
    <property type="entry name" value="WH-like_DNA-bd_sf"/>
</dbReference>
<gene>
    <name evidence="1" type="ORF">Mgrana_02637</name>
</gene>
<proteinExistence type="predicted"/>
<evidence type="ECO:0000313" key="2">
    <source>
        <dbReference type="Proteomes" id="UP000266178"/>
    </source>
</evidence>
<dbReference type="Proteomes" id="UP000266178">
    <property type="component" value="Unassembled WGS sequence"/>
</dbReference>
<organism evidence="1 2">
    <name type="scientific">Meiothermus granaticius NBRC 107808</name>
    <dbReference type="NCBI Taxonomy" id="1227551"/>
    <lineage>
        <taxon>Bacteria</taxon>
        <taxon>Thermotogati</taxon>
        <taxon>Deinococcota</taxon>
        <taxon>Deinococci</taxon>
        <taxon>Thermales</taxon>
        <taxon>Thermaceae</taxon>
        <taxon>Meiothermus</taxon>
    </lineage>
</organism>
<keyword evidence="2" id="KW-1185">Reference proteome</keyword>
<dbReference type="OrthoDB" id="24612at2"/>
<protein>
    <recommendedName>
        <fullName evidence="3">Tetratricopeptide repeat protein</fullName>
    </recommendedName>
</protein>
<accession>A0A399F869</accession>
<dbReference type="InterPro" id="IPR019734">
    <property type="entry name" value="TPR_rpt"/>
</dbReference>
<evidence type="ECO:0008006" key="3">
    <source>
        <dbReference type="Google" id="ProtNLM"/>
    </source>
</evidence>
<dbReference type="RefSeq" id="WP_147021193.1">
    <property type="nucleotide sequence ID" value="NZ_BJXM01000015.1"/>
</dbReference>
<dbReference type="AlphaFoldDB" id="A0A399F869"/>
<dbReference type="SMART" id="SM00028">
    <property type="entry name" value="TPR"/>
    <property type="match status" value="3"/>
</dbReference>
<dbReference type="EMBL" id="QWLB01000042">
    <property type="protein sequence ID" value="RIH91459.1"/>
    <property type="molecule type" value="Genomic_DNA"/>
</dbReference>
<evidence type="ECO:0000313" key="1">
    <source>
        <dbReference type="EMBL" id="RIH91459.1"/>
    </source>
</evidence>
<comment type="caution">
    <text evidence="1">The sequence shown here is derived from an EMBL/GenBank/DDBJ whole genome shotgun (WGS) entry which is preliminary data.</text>
</comment>
<dbReference type="Gene3D" id="1.25.40.10">
    <property type="entry name" value="Tetratricopeptide repeat domain"/>
    <property type="match status" value="1"/>
</dbReference>
<sequence>MARPKAARVESKSSPRAELQGSLLALLERGRIPEALRTLERLADEAQTYWANKALAEEVLAGLPEALWREPRAAEVYAAVLGRARKPAELLRLYRYCSQAGPEVPLKVTLYAAWALALSGEAGEALRRLEPLEGHIAAADRGTYLRFKAEALAFSNHPAWPEAFAEARQSLSGGALGRCLLEEGNHCYRFGQLAKARTLWAEALFHLKDDPYYAAWLQHSLGITALAQNPLEAEPHLLAAEELSRGQAAQAFRARALCGLGAARRSLREWERALWSYGAALKAARDPDDQQEALWGIGFTLRLSGRPAEAIPYFLQAHAITASNALFIEIAAARLMLGSVDGAEAALGQAEVRDPRDQVKLTLLQAELARRGQNHPALASALEALPSSSAWVQEERGCFPELLALLEGAGPGQIGAPPAGPAQVEVWAAGILRVKVNGREVPLRPHSRAAELLVLLLEAKGEETLERLTENLFPGGEPSPKGHERARQAIWAQAQKLRSVLGWKDSVLAEGGVYRLDPRAQWTYHPVEGDKPFLEGLYAPWVLEKREQRAFL</sequence>
<dbReference type="Gene3D" id="1.10.10.10">
    <property type="entry name" value="Winged helix-like DNA-binding domain superfamily/Winged helix DNA-binding domain"/>
    <property type="match status" value="1"/>
</dbReference>
<name>A0A399F869_9DEIN</name>
<dbReference type="InterPro" id="IPR011990">
    <property type="entry name" value="TPR-like_helical_dom_sf"/>
</dbReference>
<dbReference type="SUPFAM" id="SSF48452">
    <property type="entry name" value="TPR-like"/>
    <property type="match status" value="1"/>
</dbReference>